<comment type="pathway">
    <text evidence="10 11">Cell wall biogenesis; peptidoglycan biosynthesis.</text>
</comment>
<dbReference type="InterPro" id="IPR004101">
    <property type="entry name" value="Mur_ligase_C"/>
</dbReference>
<dbReference type="Proteomes" id="UP000295707">
    <property type="component" value="Unassembled WGS sequence"/>
</dbReference>
<keyword evidence="6 10" id="KW-0133">Cell shape</keyword>
<evidence type="ECO:0000256" key="7">
    <source>
        <dbReference type="ARBA" id="ARBA00022984"/>
    </source>
</evidence>
<evidence type="ECO:0000313" key="16">
    <source>
        <dbReference type="Proteomes" id="UP000295707"/>
    </source>
</evidence>
<dbReference type="InterPro" id="IPR005863">
    <property type="entry name" value="UDP-N-AcMur_synth"/>
</dbReference>
<dbReference type="Pfam" id="PF08245">
    <property type="entry name" value="Mur_ligase_M"/>
    <property type="match status" value="1"/>
</dbReference>
<dbReference type="InterPro" id="IPR000713">
    <property type="entry name" value="Mur_ligase_N"/>
</dbReference>
<dbReference type="SUPFAM" id="SSF63418">
    <property type="entry name" value="MurE/MurF N-terminal domain"/>
    <property type="match status" value="1"/>
</dbReference>
<keyword evidence="1 10" id="KW-0963">Cytoplasm</keyword>
<dbReference type="SUPFAM" id="SSF53244">
    <property type="entry name" value="MurD-like peptide ligases, peptide-binding domain"/>
    <property type="match status" value="1"/>
</dbReference>
<evidence type="ECO:0000259" key="14">
    <source>
        <dbReference type="Pfam" id="PF08245"/>
    </source>
</evidence>
<dbReference type="InterPro" id="IPR035911">
    <property type="entry name" value="MurE/MurF_N"/>
</dbReference>
<dbReference type="InterPro" id="IPR036615">
    <property type="entry name" value="Mur_ligase_C_dom_sf"/>
</dbReference>
<evidence type="ECO:0000313" key="15">
    <source>
        <dbReference type="EMBL" id="TCK17311.1"/>
    </source>
</evidence>
<dbReference type="GO" id="GO:0005524">
    <property type="term" value="F:ATP binding"/>
    <property type="evidence" value="ECO:0007669"/>
    <property type="project" value="UniProtKB-UniRule"/>
</dbReference>
<dbReference type="InterPro" id="IPR051046">
    <property type="entry name" value="MurCDEF_CellWall_CoF430Synth"/>
</dbReference>
<dbReference type="AlphaFoldDB" id="A0A4R1H9V4"/>
<feature type="domain" description="Mur ligase C-terminal" evidence="13">
    <location>
        <begin position="313"/>
        <end position="432"/>
    </location>
</feature>
<dbReference type="SUPFAM" id="SSF53623">
    <property type="entry name" value="MurD-like peptide ligases, catalytic domain"/>
    <property type="match status" value="1"/>
</dbReference>
<feature type="domain" description="Mur ligase central" evidence="14">
    <location>
        <begin position="105"/>
        <end position="291"/>
    </location>
</feature>
<keyword evidence="4 10" id="KW-0547">Nucleotide-binding</keyword>
<dbReference type="PANTHER" id="PTHR43024:SF1">
    <property type="entry name" value="UDP-N-ACETYLMURAMOYL-TRIPEPTIDE--D-ALANYL-D-ALANINE LIGASE"/>
    <property type="match status" value="1"/>
</dbReference>
<evidence type="ECO:0000259" key="13">
    <source>
        <dbReference type="Pfam" id="PF02875"/>
    </source>
</evidence>
<evidence type="ECO:0000256" key="4">
    <source>
        <dbReference type="ARBA" id="ARBA00022741"/>
    </source>
</evidence>
<dbReference type="EC" id="6.3.2.10" evidence="10 11"/>
<dbReference type="Pfam" id="PF01225">
    <property type="entry name" value="Mur_ligase"/>
    <property type="match status" value="1"/>
</dbReference>
<comment type="function">
    <text evidence="10 11">Involved in cell wall formation. Catalyzes the final step in the synthesis of UDP-N-acetylmuramoyl-pentapeptide, the precursor of murein.</text>
</comment>
<comment type="subcellular location">
    <subcellularLocation>
        <location evidence="10 11">Cytoplasm</location>
    </subcellularLocation>
</comment>
<evidence type="ECO:0000256" key="1">
    <source>
        <dbReference type="ARBA" id="ARBA00022490"/>
    </source>
</evidence>
<dbReference type="GO" id="GO:0051301">
    <property type="term" value="P:cell division"/>
    <property type="evidence" value="ECO:0007669"/>
    <property type="project" value="UniProtKB-KW"/>
</dbReference>
<dbReference type="GO" id="GO:0008360">
    <property type="term" value="P:regulation of cell shape"/>
    <property type="evidence" value="ECO:0007669"/>
    <property type="project" value="UniProtKB-KW"/>
</dbReference>
<proteinExistence type="inferred from homology"/>
<dbReference type="GO" id="GO:0071555">
    <property type="term" value="P:cell wall organization"/>
    <property type="evidence" value="ECO:0007669"/>
    <property type="project" value="UniProtKB-KW"/>
</dbReference>
<dbReference type="GO" id="GO:0009252">
    <property type="term" value="P:peptidoglycan biosynthetic process"/>
    <property type="evidence" value="ECO:0007669"/>
    <property type="project" value="UniProtKB-UniRule"/>
</dbReference>
<organism evidence="15 16">
    <name type="scientific">Thiogranum longum</name>
    <dbReference type="NCBI Taxonomy" id="1537524"/>
    <lineage>
        <taxon>Bacteria</taxon>
        <taxon>Pseudomonadati</taxon>
        <taxon>Pseudomonadota</taxon>
        <taxon>Gammaproteobacteria</taxon>
        <taxon>Chromatiales</taxon>
        <taxon>Ectothiorhodospiraceae</taxon>
        <taxon>Thiogranum</taxon>
    </lineage>
</organism>
<feature type="domain" description="Mur ligase N-terminal catalytic" evidence="12">
    <location>
        <begin position="24"/>
        <end position="94"/>
    </location>
</feature>
<comment type="similarity">
    <text evidence="10">Belongs to the MurCDEF family. MurF subfamily.</text>
</comment>
<evidence type="ECO:0000256" key="2">
    <source>
        <dbReference type="ARBA" id="ARBA00022598"/>
    </source>
</evidence>
<dbReference type="GO" id="GO:0005737">
    <property type="term" value="C:cytoplasm"/>
    <property type="evidence" value="ECO:0007669"/>
    <property type="project" value="UniProtKB-SubCell"/>
</dbReference>
<keyword evidence="16" id="KW-1185">Reference proteome</keyword>
<dbReference type="RefSeq" id="WP_243640658.1">
    <property type="nucleotide sequence ID" value="NZ_SMFX01000001.1"/>
</dbReference>
<dbReference type="HAMAP" id="MF_02019">
    <property type="entry name" value="MurF"/>
    <property type="match status" value="1"/>
</dbReference>
<sequence>MMSMPLSEVARVLKGVLHGENVTFTGLSTDTRTICEGNLFVALQGPNFDGHDYLQQAQHEGAVAAAVSHVVQMPLPQVEVEDTRHALGQLAAYWRSRFELPVVAVTGSNGKTSVREMIAAILRSCGETLVTRGNLNNDIGVPLTLSGLSEVHRYAVIELGANHPGEIAYLADIVKPTVAVVNNAAEAHLEGFGDLDGVARGKGELFERLPDSAVCIINADDAYAGLWLSLAGSRKVITFGLEADADVRASWQGDLDGSDIRLQTLSGDVAFRLPLPGRHNVMNALAASAAAIALELSPETIARGLSSMQAVGGRWQPRKGLQGARLIDDTYNANPGSLAVALELLADSNDECWLVLGDMGELGDAGEALHRQMGEYARNAGLHYLFALGSLAAVAAETFGAGGEAFESQDTLVSRLREQLHPGVTILVKGSRAMHMERVVDALCEHSGEAA</sequence>
<keyword evidence="7 10" id="KW-0573">Peptidoglycan synthesis</keyword>
<keyword evidence="9 10" id="KW-0961">Cell wall biogenesis/degradation</keyword>
<protein>
    <recommendedName>
        <fullName evidence="10 11">UDP-N-acetylmuramoyl-tripeptide--D-alanyl-D-alanine ligase</fullName>
        <ecNumber evidence="10 11">6.3.2.10</ecNumber>
    </recommendedName>
    <alternativeName>
        <fullName evidence="10">D-alanyl-D-alanine-adding enzyme</fullName>
    </alternativeName>
</protein>
<evidence type="ECO:0000256" key="6">
    <source>
        <dbReference type="ARBA" id="ARBA00022960"/>
    </source>
</evidence>
<accession>A0A4R1H9V4</accession>
<keyword evidence="3 10" id="KW-0132">Cell division</keyword>
<evidence type="ECO:0000259" key="12">
    <source>
        <dbReference type="Pfam" id="PF01225"/>
    </source>
</evidence>
<comment type="caution">
    <text evidence="15">The sequence shown here is derived from an EMBL/GenBank/DDBJ whole genome shotgun (WGS) entry which is preliminary data.</text>
</comment>
<feature type="binding site" evidence="10">
    <location>
        <begin position="107"/>
        <end position="113"/>
    </location>
    <ligand>
        <name>ATP</name>
        <dbReference type="ChEBI" id="CHEBI:30616"/>
    </ligand>
</feature>
<dbReference type="Gene3D" id="3.40.1390.10">
    <property type="entry name" value="MurE/MurF, N-terminal domain"/>
    <property type="match status" value="1"/>
</dbReference>
<dbReference type="NCBIfam" id="TIGR01143">
    <property type="entry name" value="murF"/>
    <property type="match status" value="1"/>
</dbReference>
<gene>
    <name evidence="10" type="primary">murF</name>
    <name evidence="15" type="ORF">DFR30_0539</name>
</gene>
<dbReference type="Gene3D" id="3.90.190.20">
    <property type="entry name" value="Mur ligase, C-terminal domain"/>
    <property type="match status" value="1"/>
</dbReference>
<dbReference type="Pfam" id="PF02875">
    <property type="entry name" value="Mur_ligase_C"/>
    <property type="match status" value="1"/>
</dbReference>
<keyword evidence="8 10" id="KW-0131">Cell cycle</keyword>
<evidence type="ECO:0000256" key="10">
    <source>
        <dbReference type="HAMAP-Rule" id="MF_02019"/>
    </source>
</evidence>
<evidence type="ECO:0000256" key="5">
    <source>
        <dbReference type="ARBA" id="ARBA00022840"/>
    </source>
</evidence>
<keyword evidence="5 10" id="KW-0067">ATP-binding</keyword>
<evidence type="ECO:0000256" key="9">
    <source>
        <dbReference type="ARBA" id="ARBA00023316"/>
    </source>
</evidence>
<reference evidence="15 16" key="1">
    <citation type="submission" date="2019-03" db="EMBL/GenBank/DDBJ databases">
        <title>Genomic Encyclopedia of Type Strains, Phase IV (KMG-IV): sequencing the most valuable type-strain genomes for metagenomic binning, comparative biology and taxonomic classification.</title>
        <authorList>
            <person name="Goeker M."/>
        </authorList>
    </citation>
    <scope>NUCLEOTIDE SEQUENCE [LARGE SCALE GENOMIC DNA]</scope>
    <source>
        <strain evidence="15 16">DSM 19610</strain>
    </source>
</reference>
<dbReference type="GO" id="GO:0008766">
    <property type="term" value="F:UDP-N-acetylmuramoylalanyl-D-glutamyl-2,6-diaminopimelate-D-alanyl-D-alanine ligase activity"/>
    <property type="evidence" value="ECO:0007669"/>
    <property type="project" value="RHEA"/>
</dbReference>
<evidence type="ECO:0000256" key="8">
    <source>
        <dbReference type="ARBA" id="ARBA00023306"/>
    </source>
</evidence>
<dbReference type="UniPathway" id="UPA00219"/>
<dbReference type="InterPro" id="IPR013221">
    <property type="entry name" value="Mur_ligase_cen"/>
</dbReference>
<dbReference type="PANTHER" id="PTHR43024">
    <property type="entry name" value="UDP-N-ACETYLMURAMOYL-TRIPEPTIDE--D-ALANYL-D-ALANINE LIGASE"/>
    <property type="match status" value="1"/>
</dbReference>
<dbReference type="GO" id="GO:0047480">
    <property type="term" value="F:UDP-N-acetylmuramoyl-tripeptide-D-alanyl-D-alanine ligase activity"/>
    <property type="evidence" value="ECO:0007669"/>
    <property type="project" value="UniProtKB-UniRule"/>
</dbReference>
<dbReference type="InterPro" id="IPR036565">
    <property type="entry name" value="Mur-like_cat_sf"/>
</dbReference>
<name>A0A4R1H9V4_9GAMM</name>
<evidence type="ECO:0000256" key="11">
    <source>
        <dbReference type="RuleBase" id="RU004136"/>
    </source>
</evidence>
<keyword evidence="2 10" id="KW-0436">Ligase</keyword>
<dbReference type="Gene3D" id="3.40.1190.10">
    <property type="entry name" value="Mur-like, catalytic domain"/>
    <property type="match status" value="1"/>
</dbReference>
<comment type="catalytic activity">
    <reaction evidence="10 11">
        <text>D-alanyl-D-alanine + UDP-N-acetyl-alpha-D-muramoyl-L-alanyl-gamma-D-glutamyl-meso-2,6-diaminopimelate + ATP = UDP-N-acetyl-alpha-D-muramoyl-L-alanyl-gamma-D-glutamyl-meso-2,6-diaminopimeloyl-D-alanyl-D-alanine + ADP + phosphate + H(+)</text>
        <dbReference type="Rhea" id="RHEA:28374"/>
        <dbReference type="ChEBI" id="CHEBI:15378"/>
        <dbReference type="ChEBI" id="CHEBI:30616"/>
        <dbReference type="ChEBI" id="CHEBI:43474"/>
        <dbReference type="ChEBI" id="CHEBI:57822"/>
        <dbReference type="ChEBI" id="CHEBI:61386"/>
        <dbReference type="ChEBI" id="CHEBI:83905"/>
        <dbReference type="ChEBI" id="CHEBI:456216"/>
        <dbReference type="EC" id="6.3.2.10"/>
    </reaction>
</comment>
<evidence type="ECO:0000256" key="3">
    <source>
        <dbReference type="ARBA" id="ARBA00022618"/>
    </source>
</evidence>
<dbReference type="EMBL" id="SMFX01000001">
    <property type="protein sequence ID" value="TCK17311.1"/>
    <property type="molecule type" value="Genomic_DNA"/>
</dbReference>